<dbReference type="InterPro" id="IPR036890">
    <property type="entry name" value="HATPase_C_sf"/>
</dbReference>
<dbReference type="RefSeq" id="WP_120748836.1">
    <property type="nucleotide sequence ID" value="NZ_RBAH01000014.1"/>
</dbReference>
<dbReference type="Gene3D" id="3.30.565.10">
    <property type="entry name" value="Histidine kinase-like ATPase, C-terminal domain"/>
    <property type="match status" value="1"/>
</dbReference>
<dbReference type="Pfam" id="PF02518">
    <property type="entry name" value="HATPase_c"/>
    <property type="match status" value="1"/>
</dbReference>
<evidence type="ECO:0000259" key="9">
    <source>
        <dbReference type="PROSITE" id="PS50109"/>
    </source>
</evidence>
<dbReference type="InterPro" id="IPR005467">
    <property type="entry name" value="His_kinase_dom"/>
</dbReference>
<keyword evidence="7" id="KW-0067">ATP-binding</keyword>
<name>A0A3B0C7F7_9BACL</name>
<evidence type="ECO:0000256" key="7">
    <source>
        <dbReference type="ARBA" id="ARBA00022840"/>
    </source>
</evidence>
<dbReference type="OrthoDB" id="2379721at2"/>
<dbReference type="Pfam" id="PF01740">
    <property type="entry name" value="STAS"/>
    <property type="match status" value="1"/>
</dbReference>
<dbReference type="Pfam" id="PF00512">
    <property type="entry name" value="HisKA"/>
    <property type="match status" value="1"/>
</dbReference>
<accession>A0A3B0C7F7</accession>
<comment type="catalytic activity">
    <reaction evidence="1">
        <text>ATP + protein L-histidine = ADP + protein N-phospho-L-histidine.</text>
        <dbReference type="EC" id="2.7.13.3"/>
    </reaction>
</comment>
<evidence type="ECO:0000259" key="10">
    <source>
        <dbReference type="PROSITE" id="PS50801"/>
    </source>
</evidence>
<dbReference type="InterPro" id="IPR036097">
    <property type="entry name" value="HisK_dim/P_sf"/>
</dbReference>
<proteinExistence type="predicted"/>
<evidence type="ECO:0000256" key="3">
    <source>
        <dbReference type="ARBA" id="ARBA00022553"/>
    </source>
</evidence>
<dbReference type="Gene3D" id="1.10.287.130">
    <property type="match status" value="1"/>
</dbReference>
<evidence type="ECO:0000256" key="4">
    <source>
        <dbReference type="ARBA" id="ARBA00022679"/>
    </source>
</evidence>
<reference evidence="11 12" key="1">
    <citation type="journal article" date="2007" name="Int. J. Syst. Evol. Microbiol.">
        <title>Paenibacillus ginsengarvi sp. nov., isolated from soil from ginseng cultivation.</title>
        <authorList>
            <person name="Yoon M.H."/>
            <person name="Ten L.N."/>
            <person name="Im W.T."/>
        </authorList>
    </citation>
    <scope>NUCLEOTIDE SEQUENCE [LARGE SCALE GENOMIC DNA]</scope>
    <source>
        <strain evidence="11 12">KCTC 13059</strain>
    </source>
</reference>
<dbReference type="PANTHER" id="PTHR43065">
    <property type="entry name" value="SENSOR HISTIDINE KINASE"/>
    <property type="match status" value="1"/>
</dbReference>
<dbReference type="PRINTS" id="PR00344">
    <property type="entry name" value="BCTRLSENSOR"/>
</dbReference>
<keyword evidence="3" id="KW-0597">Phosphoprotein</keyword>
<dbReference type="AlphaFoldDB" id="A0A3B0C7F7"/>
<organism evidence="11 12">
    <name type="scientific">Paenibacillus ginsengarvi</name>
    <dbReference type="NCBI Taxonomy" id="400777"/>
    <lineage>
        <taxon>Bacteria</taxon>
        <taxon>Bacillati</taxon>
        <taxon>Bacillota</taxon>
        <taxon>Bacilli</taxon>
        <taxon>Bacillales</taxon>
        <taxon>Paenibacillaceae</taxon>
        <taxon>Paenibacillus</taxon>
    </lineage>
</organism>
<evidence type="ECO:0000256" key="8">
    <source>
        <dbReference type="ARBA" id="ARBA00023012"/>
    </source>
</evidence>
<dbReference type="InterPro" id="IPR003594">
    <property type="entry name" value="HATPase_dom"/>
</dbReference>
<dbReference type="Gene3D" id="3.30.750.24">
    <property type="entry name" value="STAS domain"/>
    <property type="match status" value="1"/>
</dbReference>
<dbReference type="PANTHER" id="PTHR43065:SF46">
    <property type="entry name" value="C4-DICARBOXYLATE TRANSPORT SENSOR PROTEIN DCTB"/>
    <property type="match status" value="1"/>
</dbReference>
<dbReference type="InterPro" id="IPR002645">
    <property type="entry name" value="STAS_dom"/>
</dbReference>
<dbReference type="SMART" id="SM00387">
    <property type="entry name" value="HATPase_c"/>
    <property type="match status" value="1"/>
</dbReference>
<sequence length="513" mass="58187">MFDKKEQINRVSDLERLSAIGQISAGIAHEIRNPLTSVKGFLQLMQKEHESSYWEIINSELEQAISTVQNLLSVSKPETNEENFTVVNLCEILENTLSLFDHEMYRVQVEKRFYNTSSKIFGKRNQLKRAIFNLLKNAYEAIEGNGTITVEHYRSNDVVCISISDTGKGIPSDKLSQLGTPFFTTKTDSGTGLGLSQVYSTFHEHKATIYVDSTENQGTKFTIRIPTTDRLESHEQMKPVFDKTMDVRQFFEANRQLFNRSLEIEAQNSFEIVASLKFVSTQDLLDHANQILSLVHDGMTQEIIQLAQERGIAWAKSDVPIMTKMEWFYALRKVIWSLLRQYHLAAGITPEEVFDLSERINDALDNFIIQFNVVFTKYRDGVIKSKQAIIDELTVPIIPIYNQIAVLPLIGTLDEMRIHTIEEKMLEEIEKRNIQKVFIDMSGAALTSADVFLKIVRIIEGINLLGCQAVVTGISAKLAKIILDLSETVKDKLVVESTLQQALLKASYSGSEM</sequence>
<dbReference type="PROSITE" id="PS50109">
    <property type="entry name" value="HIS_KIN"/>
    <property type="match status" value="1"/>
</dbReference>
<keyword evidence="8" id="KW-0902">Two-component regulatory system</keyword>
<dbReference type="InterPro" id="IPR004358">
    <property type="entry name" value="Sig_transdc_His_kin-like_C"/>
</dbReference>
<feature type="domain" description="Histidine kinase" evidence="9">
    <location>
        <begin position="26"/>
        <end position="229"/>
    </location>
</feature>
<evidence type="ECO:0000256" key="2">
    <source>
        <dbReference type="ARBA" id="ARBA00012438"/>
    </source>
</evidence>
<dbReference type="SUPFAM" id="SSF47384">
    <property type="entry name" value="Homodimeric domain of signal transducing histidine kinase"/>
    <property type="match status" value="1"/>
</dbReference>
<dbReference type="CDD" id="cd07041">
    <property type="entry name" value="STAS_RsbR_RsbS_like"/>
    <property type="match status" value="1"/>
</dbReference>
<keyword evidence="5" id="KW-0547">Nucleotide-binding</keyword>
<evidence type="ECO:0000256" key="5">
    <source>
        <dbReference type="ARBA" id="ARBA00022741"/>
    </source>
</evidence>
<dbReference type="GO" id="GO:0005524">
    <property type="term" value="F:ATP binding"/>
    <property type="evidence" value="ECO:0007669"/>
    <property type="project" value="UniProtKB-KW"/>
</dbReference>
<dbReference type="InterPro" id="IPR003661">
    <property type="entry name" value="HisK_dim/P_dom"/>
</dbReference>
<dbReference type="EC" id="2.7.13.3" evidence="2"/>
<feature type="domain" description="STAS" evidence="10">
    <location>
        <begin position="394"/>
        <end position="506"/>
    </location>
</feature>
<evidence type="ECO:0000313" key="11">
    <source>
        <dbReference type="EMBL" id="RKN80581.1"/>
    </source>
</evidence>
<dbReference type="EMBL" id="RBAH01000014">
    <property type="protein sequence ID" value="RKN80581.1"/>
    <property type="molecule type" value="Genomic_DNA"/>
</dbReference>
<evidence type="ECO:0000256" key="1">
    <source>
        <dbReference type="ARBA" id="ARBA00000085"/>
    </source>
</evidence>
<dbReference type="InterPro" id="IPR036513">
    <property type="entry name" value="STAS_dom_sf"/>
</dbReference>
<dbReference type="GO" id="GO:0000155">
    <property type="term" value="F:phosphorelay sensor kinase activity"/>
    <property type="evidence" value="ECO:0007669"/>
    <property type="project" value="InterPro"/>
</dbReference>
<dbReference type="SMART" id="SM00388">
    <property type="entry name" value="HisKA"/>
    <property type="match status" value="1"/>
</dbReference>
<dbReference type="SUPFAM" id="SSF52091">
    <property type="entry name" value="SpoIIaa-like"/>
    <property type="match status" value="1"/>
</dbReference>
<dbReference type="Proteomes" id="UP000282311">
    <property type="component" value="Unassembled WGS sequence"/>
</dbReference>
<dbReference type="CDD" id="cd00082">
    <property type="entry name" value="HisKA"/>
    <property type="match status" value="1"/>
</dbReference>
<keyword evidence="12" id="KW-1185">Reference proteome</keyword>
<evidence type="ECO:0000313" key="12">
    <source>
        <dbReference type="Proteomes" id="UP000282311"/>
    </source>
</evidence>
<keyword evidence="6" id="KW-0418">Kinase</keyword>
<dbReference type="PROSITE" id="PS50801">
    <property type="entry name" value="STAS"/>
    <property type="match status" value="1"/>
</dbReference>
<keyword evidence="4" id="KW-0808">Transferase</keyword>
<comment type="caution">
    <text evidence="11">The sequence shown here is derived from an EMBL/GenBank/DDBJ whole genome shotgun (WGS) entry which is preliminary data.</text>
</comment>
<dbReference type="SUPFAM" id="SSF55874">
    <property type="entry name" value="ATPase domain of HSP90 chaperone/DNA topoisomerase II/histidine kinase"/>
    <property type="match status" value="1"/>
</dbReference>
<protein>
    <recommendedName>
        <fullName evidence="2">histidine kinase</fullName>
        <ecNumber evidence="2">2.7.13.3</ecNumber>
    </recommendedName>
</protein>
<evidence type="ECO:0000256" key="6">
    <source>
        <dbReference type="ARBA" id="ARBA00022777"/>
    </source>
</evidence>
<gene>
    <name evidence="11" type="ORF">D7M11_19035</name>
</gene>